<feature type="domain" description="FAD-binding FR-type" evidence="1">
    <location>
        <begin position="3"/>
        <end position="134"/>
    </location>
</feature>
<comment type="caution">
    <text evidence="2">The sequence shown here is derived from an EMBL/GenBank/DDBJ whole genome shotgun (WGS) entry which is preliminary data.</text>
</comment>
<keyword evidence="3" id="KW-1185">Reference proteome</keyword>
<dbReference type="Gene3D" id="3.40.50.80">
    <property type="entry name" value="Nucleotide-binding domain of ferredoxin-NADP reductase (FNR) module"/>
    <property type="match status" value="1"/>
</dbReference>
<reference evidence="2 3" key="1">
    <citation type="journal article" date="2019" name="Int. J. Syst. Evol. Microbiol.">
        <title>The Global Catalogue of Microorganisms (GCM) 10K type strain sequencing project: providing services to taxonomists for standard genome sequencing and annotation.</title>
        <authorList>
            <consortium name="The Broad Institute Genomics Platform"/>
            <consortium name="The Broad Institute Genome Sequencing Center for Infectious Disease"/>
            <person name="Wu L."/>
            <person name="Ma J."/>
        </authorList>
    </citation>
    <scope>NUCLEOTIDE SEQUENCE [LARGE SCALE GENOMIC DNA]</scope>
    <source>
        <strain evidence="2 3">JCM 3272</strain>
    </source>
</reference>
<dbReference type="EMBL" id="BAAARV010000085">
    <property type="protein sequence ID" value="GAA2379224.1"/>
    <property type="molecule type" value="Genomic_DNA"/>
</dbReference>
<name>A0ABN3HGX8_9ACTN</name>
<gene>
    <name evidence="2" type="ORF">GCM10010170_085800</name>
</gene>
<sequence length="253" mass="27698">MTFDFFDVHVVRHEALTPTAVRVTFAGPALSTFVSGGRDQRFKLFFPRPGQPEPLVPRGEDWFAQWRAMDPSTRGVMRTYTVSDQRPGEFDVEFALHPGGGPAIQWAGRVRAGDRLVALGPTVADNGGVDFRPPQDTEWVLLAGDETALPALAAIRAWVGDALPVYCYLAAEPDRCPALADAVRCDGDLLTPIRGAALPPGTPYAWIAGESGEIRALRRHLVQDRGFPKPRVMFTGYWRRGATEDDLIAESVA</sequence>
<dbReference type="Pfam" id="PF04954">
    <property type="entry name" value="SIP"/>
    <property type="match status" value="1"/>
</dbReference>
<dbReference type="PANTHER" id="PTHR30157">
    <property type="entry name" value="FERRIC REDUCTASE, NADPH-DEPENDENT"/>
    <property type="match status" value="1"/>
</dbReference>
<protein>
    <submittedName>
        <fullName evidence="2">Siderophore-interacting protein</fullName>
    </submittedName>
</protein>
<dbReference type="InterPro" id="IPR017938">
    <property type="entry name" value="Riboflavin_synthase-like_b-brl"/>
</dbReference>
<dbReference type="PANTHER" id="PTHR30157:SF0">
    <property type="entry name" value="NADPH-DEPENDENT FERRIC-CHELATE REDUCTASE"/>
    <property type="match status" value="1"/>
</dbReference>
<dbReference type="Gene3D" id="2.40.30.10">
    <property type="entry name" value="Translation factors"/>
    <property type="match status" value="1"/>
</dbReference>
<dbReference type="Proteomes" id="UP001501444">
    <property type="component" value="Unassembled WGS sequence"/>
</dbReference>
<evidence type="ECO:0000313" key="2">
    <source>
        <dbReference type="EMBL" id="GAA2379224.1"/>
    </source>
</evidence>
<dbReference type="CDD" id="cd06193">
    <property type="entry name" value="siderophore_interacting"/>
    <property type="match status" value="1"/>
</dbReference>
<evidence type="ECO:0000259" key="1">
    <source>
        <dbReference type="PROSITE" id="PS51384"/>
    </source>
</evidence>
<dbReference type="InterPro" id="IPR013113">
    <property type="entry name" value="SIP_FAD-bd"/>
</dbReference>
<accession>A0ABN3HGX8</accession>
<evidence type="ECO:0000313" key="3">
    <source>
        <dbReference type="Proteomes" id="UP001501444"/>
    </source>
</evidence>
<dbReference type="InterPro" id="IPR017927">
    <property type="entry name" value="FAD-bd_FR_type"/>
</dbReference>
<organism evidence="2 3">
    <name type="scientific">Dactylosporangium salmoneum</name>
    <dbReference type="NCBI Taxonomy" id="53361"/>
    <lineage>
        <taxon>Bacteria</taxon>
        <taxon>Bacillati</taxon>
        <taxon>Actinomycetota</taxon>
        <taxon>Actinomycetes</taxon>
        <taxon>Micromonosporales</taxon>
        <taxon>Micromonosporaceae</taxon>
        <taxon>Dactylosporangium</taxon>
    </lineage>
</organism>
<proteinExistence type="predicted"/>
<dbReference type="Pfam" id="PF08021">
    <property type="entry name" value="FAD_binding_9"/>
    <property type="match status" value="1"/>
</dbReference>
<dbReference type="InterPro" id="IPR039261">
    <property type="entry name" value="FNR_nucleotide-bd"/>
</dbReference>
<dbReference type="InterPro" id="IPR039374">
    <property type="entry name" value="SIP_fam"/>
</dbReference>
<dbReference type="SUPFAM" id="SSF63380">
    <property type="entry name" value="Riboflavin synthase domain-like"/>
    <property type="match status" value="1"/>
</dbReference>
<dbReference type="InterPro" id="IPR007037">
    <property type="entry name" value="SIP_rossman_dom"/>
</dbReference>
<dbReference type="PROSITE" id="PS51384">
    <property type="entry name" value="FAD_FR"/>
    <property type="match status" value="1"/>
</dbReference>
<dbReference type="RefSeq" id="WP_344618414.1">
    <property type="nucleotide sequence ID" value="NZ_BAAARV010000085.1"/>
</dbReference>